<keyword evidence="5" id="KW-0597">Phosphoprotein</keyword>
<keyword evidence="10" id="KW-0067">ATP-binding</keyword>
<dbReference type="Pfam" id="PF06580">
    <property type="entry name" value="His_kinase"/>
    <property type="match status" value="1"/>
</dbReference>
<evidence type="ECO:0000256" key="10">
    <source>
        <dbReference type="ARBA" id="ARBA00022840"/>
    </source>
</evidence>
<evidence type="ECO:0000256" key="6">
    <source>
        <dbReference type="ARBA" id="ARBA00022679"/>
    </source>
</evidence>
<keyword evidence="18" id="KW-1185">Reference proteome</keyword>
<accession>A0A1D2LPJ5</accession>
<dbReference type="EMBL" id="CP023483">
    <property type="protein sequence ID" value="ATF25772.1"/>
    <property type="molecule type" value="Genomic_DNA"/>
</dbReference>
<dbReference type="InterPro" id="IPR003594">
    <property type="entry name" value="HATPase_dom"/>
</dbReference>
<protein>
    <recommendedName>
        <fullName evidence="3">histidine kinase</fullName>
        <ecNumber evidence="3">2.7.13.3</ecNumber>
    </recommendedName>
</protein>
<dbReference type="PANTHER" id="PTHR34220">
    <property type="entry name" value="SENSOR HISTIDINE KINASE YPDA"/>
    <property type="match status" value="1"/>
</dbReference>
<dbReference type="InterPro" id="IPR036890">
    <property type="entry name" value="HATPase_C_sf"/>
</dbReference>
<reference evidence="17 18" key="1">
    <citation type="submission" date="2017-09" db="EMBL/GenBank/DDBJ databases">
        <title>Complete Genome Sequences of Two Strains of the Meat Spoilage Bacterium Brochothrix thermosphacta Isolated from Ground Chicken.</title>
        <authorList>
            <person name="Paoli G.C."/>
            <person name="Wijey C."/>
            <person name="Chen C.-Y."/>
            <person name="Nguyen L."/>
            <person name="Yan X."/>
            <person name="Irwin P.L."/>
        </authorList>
    </citation>
    <scope>NUCLEOTIDE SEQUENCE [LARGE SCALE GENOMIC DNA]</scope>
    <source>
        <strain evidence="17 18">BI</strain>
    </source>
</reference>
<dbReference type="Proteomes" id="UP000243591">
    <property type="component" value="Chromosome"/>
</dbReference>
<dbReference type="InterPro" id="IPR050640">
    <property type="entry name" value="Bact_2-comp_sensor_kinase"/>
</dbReference>
<feature type="domain" description="HAMP" evidence="16">
    <location>
        <begin position="299"/>
        <end position="346"/>
    </location>
</feature>
<dbReference type="OrthoDB" id="9776552at2"/>
<dbReference type="Gene3D" id="3.30.565.10">
    <property type="entry name" value="Histidine kinase-like ATPase, C-terminal domain"/>
    <property type="match status" value="1"/>
</dbReference>
<feature type="domain" description="Histidine kinase" evidence="15">
    <location>
        <begin position="455"/>
        <end position="559"/>
    </location>
</feature>
<evidence type="ECO:0000256" key="1">
    <source>
        <dbReference type="ARBA" id="ARBA00000085"/>
    </source>
</evidence>
<dbReference type="RefSeq" id="WP_069126220.1">
    <property type="nucleotide sequence ID" value="NZ_CBCPIX010000003.1"/>
</dbReference>
<evidence type="ECO:0000259" key="15">
    <source>
        <dbReference type="PROSITE" id="PS50109"/>
    </source>
</evidence>
<evidence type="ECO:0000313" key="18">
    <source>
        <dbReference type="Proteomes" id="UP000243591"/>
    </source>
</evidence>
<feature type="transmembrane region" description="Helical" evidence="14">
    <location>
        <begin position="267"/>
        <end position="288"/>
    </location>
</feature>
<evidence type="ECO:0000256" key="13">
    <source>
        <dbReference type="ARBA" id="ARBA00023136"/>
    </source>
</evidence>
<evidence type="ECO:0000256" key="9">
    <source>
        <dbReference type="ARBA" id="ARBA00022777"/>
    </source>
</evidence>
<keyword evidence="9 17" id="KW-0418">Kinase</keyword>
<keyword evidence="13 14" id="KW-0472">Membrane</keyword>
<dbReference type="InterPro" id="IPR010559">
    <property type="entry name" value="Sig_transdc_His_kin_internal"/>
</dbReference>
<dbReference type="KEGG" id="bths:CNY62_04840"/>
<organism evidence="17 18">
    <name type="scientific">Brochothrix thermosphacta</name>
    <name type="common">Microbacterium thermosphactum</name>
    <dbReference type="NCBI Taxonomy" id="2756"/>
    <lineage>
        <taxon>Bacteria</taxon>
        <taxon>Bacillati</taxon>
        <taxon>Bacillota</taxon>
        <taxon>Bacilli</taxon>
        <taxon>Bacillales</taxon>
        <taxon>Listeriaceae</taxon>
        <taxon>Brochothrix</taxon>
    </lineage>
</organism>
<dbReference type="CDD" id="cd06225">
    <property type="entry name" value="HAMP"/>
    <property type="match status" value="1"/>
</dbReference>
<dbReference type="PANTHER" id="PTHR34220:SF11">
    <property type="entry name" value="SENSOR PROTEIN KINASE HPTS"/>
    <property type="match status" value="1"/>
</dbReference>
<feature type="transmembrane region" description="Helical" evidence="14">
    <location>
        <begin position="21"/>
        <end position="41"/>
    </location>
</feature>
<dbReference type="GO" id="GO:0005886">
    <property type="term" value="C:plasma membrane"/>
    <property type="evidence" value="ECO:0007669"/>
    <property type="project" value="UniProtKB-SubCell"/>
</dbReference>
<evidence type="ECO:0000256" key="11">
    <source>
        <dbReference type="ARBA" id="ARBA00022989"/>
    </source>
</evidence>
<evidence type="ECO:0000313" key="17">
    <source>
        <dbReference type="EMBL" id="ATF25772.1"/>
    </source>
</evidence>
<dbReference type="PROSITE" id="PS50885">
    <property type="entry name" value="HAMP"/>
    <property type="match status" value="1"/>
</dbReference>
<keyword evidence="7 14" id="KW-0812">Transmembrane</keyword>
<dbReference type="STRING" id="2756.BFR44_07020"/>
<dbReference type="SUPFAM" id="SSF55874">
    <property type="entry name" value="ATPase domain of HSP90 chaperone/DNA topoisomerase II/histidine kinase"/>
    <property type="match status" value="1"/>
</dbReference>
<keyword evidence="6" id="KW-0808">Transferase</keyword>
<keyword evidence="4" id="KW-1003">Cell membrane</keyword>
<evidence type="ECO:0000256" key="5">
    <source>
        <dbReference type="ARBA" id="ARBA00022553"/>
    </source>
</evidence>
<dbReference type="PROSITE" id="PS50109">
    <property type="entry name" value="HIS_KIN"/>
    <property type="match status" value="1"/>
</dbReference>
<dbReference type="Pfam" id="PF02518">
    <property type="entry name" value="HATPase_c"/>
    <property type="match status" value="1"/>
</dbReference>
<dbReference type="EC" id="2.7.13.3" evidence="3"/>
<evidence type="ECO:0000256" key="8">
    <source>
        <dbReference type="ARBA" id="ARBA00022741"/>
    </source>
</evidence>
<evidence type="ECO:0000256" key="2">
    <source>
        <dbReference type="ARBA" id="ARBA00004651"/>
    </source>
</evidence>
<evidence type="ECO:0000256" key="14">
    <source>
        <dbReference type="SAM" id="Phobius"/>
    </source>
</evidence>
<name>A0A1D2LPJ5_BROTH</name>
<evidence type="ECO:0000256" key="4">
    <source>
        <dbReference type="ARBA" id="ARBA00022475"/>
    </source>
</evidence>
<proteinExistence type="predicted"/>
<evidence type="ECO:0000259" key="16">
    <source>
        <dbReference type="PROSITE" id="PS50885"/>
    </source>
</evidence>
<comment type="catalytic activity">
    <reaction evidence="1">
        <text>ATP + protein L-histidine = ADP + protein N-phospho-L-histidine.</text>
        <dbReference type="EC" id="2.7.13.3"/>
    </reaction>
</comment>
<evidence type="ECO:0000256" key="3">
    <source>
        <dbReference type="ARBA" id="ARBA00012438"/>
    </source>
</evidence>
<evidence type="ECO:0000256" key="7">
    <source>
        <dbReference type="ARBA" id="ARBA00022692"/>
    </source>
</evidence>
<dbReference type="AlphaFoldDB" id="A0A1D2LPJ5"/>
<sequence>MSKKVRNFKEQTRVLFLKYTLIPIIFLFIVFGIGLFSFSAWKVSHDAEKVGETTVADISKVLRNYETGFDELAKNQAVINYLKYKQHSNKVFAAFYAFNSQQQVQSVFQLVDSQGQGLSSAMLEDSTSLDISSYRLKRWSRSDQLIIEAETKNLAHNKKTVLLLSQAVKDQGEIIGYLVVRLKDEDFQRMFFGNKADVLVVTDKYDRVIVSNSNSVKGLMGKFTYEREHGQRVQLGKKAYYMNEQVAMAYPLRVYSLIASPNYQELFIFYVLFTTISSGVLFILLHYLSRRMSVQHSMALNTMMNALDHLKSGELNNYVEIPTGDEFEKLAHRYNEMLKSLDLLLLRNQELTYILQRDEIRFLQSQFNPHFLFNMLETIRYTMRVDEEKAQRIILTLSRILRYSINQGEQHATLKKDMDYIADYLKLHAYRYNDRLHYKVNLPDDLHDIEIPKLLLQPLVENAIKYGYEKQLQLMITITVEQVGEELHLLVVDNGHGIAPEKLREITETLHEPLNNGDRIGVYNTHRKIVLLHGENYGLTIQSQLGEGTSVRLVLPIAKGEKHV</sequence>
<keyword evidence="8" id="KW-0547">Nucleotide-binding</keyword>
<dbReference type="GO" id="GO:0005524">
    <property type="term" value="F:ATP binding"/>
    <property type="evidence" value="ECO:0007669"/>
    <property type="project" value="UniProtKB-KW"/>
</dbReference>
<dbReference type="InterPro" id="IPR005467">
    <property type="entry name" value="His_kinase_dom"/>
</dbReference>
<dbReference type="InterPro" id="IPR003660">
    <property type="entry name" value="HAMP_dom"/>
</dbReference>
<keyword evidence="11 14" id="KW-1133">Transmembrane helix</keyword>
<gene>
    <name evidence="17" type="ORF">CNY62_04840</name>
</gene>
<keyword evidence="12" id="KW-0902">Two-component regulatory system</keyword>
<dbReference type="GO" id="GO:0000155">
    <property type="term" value="F:phosphorelay sensor kinase activity"/>
    <property type="evidence" value="ECO:0007669"/>
    <property type="project" value="InterPro"/>
</dbReference>
<dbReference type="SMART" id="SM00387">
    <property type="entry name" value="HATPase_c"/>
    <property type="match status" value="1"/>
</dbReference>
<comment type="subcellular location">
    <subcellularLocation>
        <location evidence="2">Cell membrane</location>
        <topology evidence="2">Multi-pass membrane protein</topology>
    </subcellularLocation>
</comment>
<dbReference type="Gene3D" id="6.10.340.10">
    <property type="match status" value="1"/>
</dbReference>
<evidence type="ECO:0000256" key="12">
    <source>
        <dbReference type="ARBA" id="ARBA00023012"/>
    </source>
</evidence>